<keyword evidence="5 11" id="KW-0863">Zinc-finger</keyword>
<evidence type="ECO:0000256" key="2">
    <source>
        <dbReference type="ARBA" id="ARBA00006991"/>
    </source>
</evidence>
<evidence type="ECO:0000256" key="3">
    <source>
        <dbReference type="ARBA" id="ARBA00022723"/>
    </source>
</evidence>
<protein>
    <submittedName>
        <fullName evidence="16">Uncharacterized protein</fullName>
    </submittedName>
</protein>
<evidence type="ECO:0000256" key="11">
    <source>
        <dbReference type="PROSITE-ProRule" id="PRU00042"/>
    </source>
</evidence>
<keyword evidence="17" id="KW-1185">Reference proteome</keyword>
<keyword evidence="8" id="KW-0238">DNA-binding</keyword>
<dbReference type="SMART" id="SM00868">
    <property type="entry name" value="zf-AD"/>
    <property type="match status" value="1"/>
</dbReference>
<gene>
    <name evidence="16" type="ORF">KR093_006945</name>
</gene>
<comment type="similarity">
    <text evidence="2">Belongs to the krueppel C2H2-type zinc-finger protein family.</text>
</comment>
<dbReference type="EMBL" id="JAJJHW010003409">
    <property type="protein sequence ID" value="KAH8359465.1"/>
    <property type="molecule type" value="Genomic_DNA"/>
</dbReference>
<dbReference type="FunFam" id="3.30.160.60:FF:000931">
    <property type="entry name" value="zinc finger protein 697"/>
    <property type="match status" value="1"/>
</dbReference>
<dbReference type="SMART" id="SM00355">
    <property type="entry name" value="ZnF_C2H2"/>
    <property type="match status" value="5"/>
</dbReference>
<evidence type="ECO:0000256" key="9">
    <source>
        <dbReference type="ARBA" id="ARBA00023163"/>
    </source>
</evidence>
<evidence type="ECO:0000259" key="14">
    <source>
        <dbReference type="PROSITE" id="PS50157"/>
    </source>
</evidence>
<evidence type="ECO:0000259" key="15">
    <source>
        <dbReference type="PROSITE" id="PS51915"/>
    </source>
</evidence>
<dbReference type="SUPFAM" id="SSF57667">
    <property type="entry name" value="beta-beta-alpha zinc fingers"/>
    <property type="match status" value="3"/>
</dbReference>
<dbReference type="PANTHER" id="PTHR16515:SF49">
    <property type="entry name" value="GASTRULA ZINC FINGER PROTEIN XLCGF49.1-LIKE-RELATED"/>
    <property type="match status" value="1"/>
</dbReference>
<feature type="coiled-coil region" evidence="13">
    <location>
        <begin position="82"/>
        <end position="112"/>
    </location>
</feature>
<dbReference type="GO" id="GO:0008270">
    <property type="term" value="F:zinc ion binding"/>
    <property type="evidence" value="ECO:0007669"/>
    <property type="project" value="UniProtKB-UniRule"/>
</dbReference>
<evidence type="ECO:0000313" key="16">
    <source>
        <dbReference type="EMBL" id="KAH8359465.1"/>
    </source>
</evidence>
<proteinExistence type="inferred from homology"/>
<dbReference type="FunFam" id="3.30.160.60:FF:000110">
    <property type="entry name" value="Zinc finger protein-like"/>
    <property type="match status" value="1"/>
</dbReference>
<feature type="non-terminal residue" evidence="16">
    <location>
        <position position="1"/>
    </location>
</feature>
<dbReference type="Gene3D" id="3.30.160.60">
    <property type="entry name" value="Classic Zinc Finger"/>
    <property type="match status" value="5"/>
</dbReference>
<dbReference type="Pfam" id="PF07776">
    <property type="entry name" value="zf-AD"/>
    <property type="match status" value="1"/>
</dbReference>
<dbReference type="GO" id="GO:0003677">
    <property type="term" value="F:DNA binding"/>
    <property type="evidence" value="ECO:0007669"/>
    <property type="project" value="UniProtKB-KW"/>
</dbReference>
<dbReference type="InterPro" id="IPR013087">
    <property type="entry name" value="Znf_C2H2_type"/>
</dbReference>
<dbReference type="SUPFAM" id="SSF57716">
    <property type="entry name" value="Glucocorticoid receptor-like (DNA-binding domain)"/>
    <property type="match status" value="1"/>
</dbReference>
<feature type="non-terminal residue" evidence="16">
    <location>
        <position position="313"/>
    </location>
</feature>
<comment type="subcellular location">
    <subcellularLocation>
        <location evidence="1">Nucleus</location>
    </subcellularLocation>
</comment>
<evidence type="ECO:0000256" key="1">
    <source>
        <dbReference type="ARBA" id="ARBA00004123"/>
    </source>
</evidence>
<dbReference type="Proteomes" id="UP001200034">
    <property type="component" value="Unassembled WGS sequence"/>
</dbReference>
<comment type="caution">
    <text evidence="16">The sequence shown here is derived from an EMBL/GenBank/DDBJ whole genome shotgun (WGS) entry which is preliminary data.</text>
</comment>
<evidence type="ECO:0000256" key="5">
    <source>
        <dbReference type="ARBA" id="ARBA00022771"/>
    </source>
</evidence>
<evidence type="ECO:0000256" key="12">
    <source>
        <dbReference type="PROSITE-ProRule" id="PRU01263"/>
    </source>
</evidence>
<dbReference type="InterPro" id="IPR012934">
    <property type="entry name" value="Znf_AD"/>
</dbReference>
<feature type="domain" description="C2H2-type" evidence="14">
    <location>
        <begin position="229"/>
        <end position="256"/>
    </location>
</feature>
<evidence type="ECO:0000256" key="7">
    <source>
        <dbReference type="ARBA" id="ARBA00023015"/>
    </source>
</evidence>
<feature type="domain" description="C2H2-type" evidence="14">
    <location>
        <begin position="173"/>
        <end position="200"/>
    </location>
</feature>
<dbReference type="FunFam" id="3.30.160.60:FF:000325">
    <property type="entry name" value="ZFP90 zinc finger protein"/>
    <property type="match status" value="1"/>
</dbReference>
<feature type="binding site" evidence="12">
    <location>
        <position position="13"/>
    </location>
    <ligand>
        <name>Zn(2+)</name>
        <dbReference type="ChEBI" id="CHEBI:29105"/>
    </ligand>
</feature>
<evidence type="ECO:0000256" key="10">
    <source>
        <dbReference type="ARBA" id="ARBA00023242"/>
    </source>
</evidence>
<evidence type="ECO:0000256" key="6">
    <source>
        <dbReference type="ARBA" id="ARBA00022833"/>
    </source>
</evidence>
<keyword evidence="13" id="KW-0175">Coiled coil</keyword>
<organism evidence="16 17">
    <name type="scientific">Drosophila rubida</name>
    <dbReference type="NCBI Taxonomy" id="30044"/>
    <lineage>
        <taxon>Eukaryota</taxon>
        <taxon>Metazoa</taxon>
        <taxon>Ecdysozoa</taxon>
        <taxon>Arthropoda</taxon>
        <taxon>Hexapoda</taxon>
        <taxon>Insecta</taxon>
        <taxon>Pterygota</taxon>
        <taxon>Neoptera</taxon>
        <taxon>Endopterygota</taxon>
        <taxon>Diptera</taxon>
        <taxon>Brachycera</taxon>
        <taxon>Muscomorpha</taxon>
        <taxon>Ephydroidea</taxon>
        <taxon>Drosophilidae</taxon>
        <taxon>Drosophila</taxon>
    </lineage>
</organism>
<feature type="domain" description="ZAD" evidence="15">
    <location>
        <begin position="8"/>
        <end position="99"/>
    </location>
</feature>
<keyword evidence="9" id="KW-0804">Transcription</keyword>
<keyword evidence="3 12" id="KW-0479">Metal-binding</keyword>
<feature type="domain" description="C2H2-type" evidence="14">
    <location>
        <begin position="201"/>
        <end position="228"/>
    </location>
</feature>
<keyword evidence="4" id="KW-0677">Repeat</keyword>
<dbReference type="GO" id="GO:0010468">
    <property type="term" value="P:regulation of gene expression"/>
    <property type="evidence" value="ECO:0007669"/>
    <property type="project" value="TreeGrafter"/>
</dbReference>
<dbReference type="PROSITE" id="PS50157">
    <property type="entry name" value="ZINC_FINGER_C2H2_2"/>
    <property type="match status" value="5"/>
</dbReference>
<dbReference type="Pfam" id="PF00096">
    <property type="entry name" value="zf-C2H2"/>
    <property type="match status" value="4"/>
</dbReference>
<keyword evidence="7" id="KW-0805">Transcription regulation</keyword>
<evidence type="ECO:0000256" key="4">
    <source>
        <dbReference type="ARBA" id="ARBA00022737"/>
    </source>
</evidence>
<feature type="binding site" evidence="12">
    <location>
        <position position="10"/>
    </location>
    <ligand>
        <name>Zn(2+)</name>
        <dbReference type="ChEBI" id="CHEBI:29105"/>
    </ligand>
</feature>
<dbReference type="GO" id="GO:0005634">
    <property type="term" value="C:nucleus"/>
    <property type="evidence" value="ECO:0007669"/>
    <property type="project" value="UniProtKB-SubCell"/>
</dbReference>
<dbReference type="InterPro" id="IPR050331">
    <property type="entry name" value="Zinc_finger"/>
</dbReference>
<accession>A0AAD4JV58</accession>
<feature type="domain" description="C2H2-type" evidence="14">
    <location>
        <begin position="285"/>
        <end position="312"/>
    </location>
</feature>
<feature type="binding site" evidence="12">
    <location>
        <position position="75"/>
    </location>
    <ligand>
        <name>Zn(2+)</name>
        <dbReference type="ChEBI" id="CHEBI:29105"/>
    </ligand>
</feature>
<feature type="binding site" evidence="12">
    <location>
        <position position="72"/>
    </location>
    <ligand>
        <name>Zn(2+)</name>
        <dbReference type="ChEBI" id="CHEBI:29105"/>
    </ligand>
</feature>
<dbReference type="PANTHER" id="PTHR16515">
    <property type="entry name" value="PR DOMAIN ZINC FINGER PROTEIN"/>
    <property type="match status" value="1"/>
</dbReference>
<dbReference type="PROSITE" id="PS00028">
    <property type="entry name" value="ZINC_FINGER_C2H2_1"/>
    <property type="match status" value="5"/>
</dbReference>
<reference evidence="16" key="1">
    <citation type="journal article" date="2021" name="Mol. Ecol. Resour.">
        <title>Phylogenomic analyses of the genus Drosophila reveals genomic signals of climate adaptation.</title>
        <authorList>
            <person name="Li F."/>
            <person name="Rane R.V."/>
            <person name="Luria V."/>
            <person name="Xiong Z."/>
            <person name="Chen J."/>
            <person name="Li Z."/>
            <person name="Catullo R.A."/>
            <person name="Griffin P.C."/>
            <person name="Schiffer M."/>
            <person name="Pearce S."/>
            <person name="Lee S.F."/>
            <person name="McElroy K."/>
            <person name="Stocker A."/>
            <person name="Shirriffs J."/>
            <person name="Cockerell F."/>
            <person name="Coppin C."/>
            <person name="Sgro C.M."/>
            <person name="Karger A."/>
            <person name="Cain J.W."/>
            <person name="Weber J.A."/>
            <person name="Santpere G."/>
            <person name="Kirschner M.W."/>
            <person name="Hoffmann A.A."/>
            <person name="Oakeshott J.G."/>
            <person name="Zhang G."/>
        </authorList>
    </citation>
    <scope>NUCLEOTIDE SEQUENCE</scope>
    <source>
        <strain evidence="16">BGI-SZ-2011g</strain>
    </source>
</reference>
<dbReference type="InterPro" id="IPR036236">
    <property type="entry name" value="Znf_C2H2_sf"/>
</dbReference>
<sequence length="313" mass="35867">INMDSAGPICRICLLQPKTETLMPTDSNFCSNIEQCTGVKVSFTFFTRFKFPFKLVFVFQFTQDAEMPNKICTSCALLLRAALRLRTLCQQAEEQLRKLKQEQEQEQQIKLDSDTESELGSEISAGVSYELTVETASIANTDATVLPHKAESQFTHQPAAALVNSEDTKGATYVCSICNNVYTEKVKLTAHLKLHSVHKPHECEICHKRFRQTPQLARHMNSHTGLRPYKCDYCESSFADPSTRIKHQRIHTNERPYKCKYCAKSFAYSNVLNVHLKIHTGERPFSCQYCGRRFSQLHHKNTHERSHRAKESE</sequence>
<keyword evidence="6 12" id="KW-0862">Zinc</keyword>
<dbReference type="AlphaFoldDB" id="A0AAD4JV58"/>
<dbReference type="PROSITE" id="PS51915">
    <property type="entry name" value="ZAD"/>
    <property type="match status" value="1"/>
</dbReference>
<feature type="domain" description="C2H2-type" evidence="14">
    <location>
        <begin position="257"/>
        <end position="284"/>
    </location>
</feature>
<keyword evidence="10" id="KW-0539">Nucleus</keyword>
<dbReference type="FunFam" id="3.30.160.60:FF:000145">
    <property type="entry name" value="Zinc finger protein 574"/>
    <property type="match status" value="1"/>
</dbReference>
<name>A0AAD4JV58_9MUSC</name>
<evidence type="ECO:0000256" key="13">
    <source>
        <dbReference type="SAM" id="Coils"/>
    </source>
</evidence>
<evidence type="ECO:0000313" key="17">
    <source>
        <dbReference type="Proteomes" id="UP001200034"/>
    </source>
</evidence>
<evidence type="ECO:0000256" key="8">
    <source>
        <dbReference type="ARBA" id="ARBA00023125"/>
    </source>
</evidence>